<keyword evidence="5" id="KW-0175">Coiled coil</keyword>
<dbReference type="PRINTS" id="PR01490">
    <property type="entry name" value="RTXTOXIND"/>
</dbReference>
<evidence type="ECO:0000313" key="7">
    <source>
        <dbReference type="EMBL" id="MDN5211034.1"/>
    </source>
</evidence>
<keyword evidence="8" id="KW-1185">Reference proteome</keyword>
<dbReference type="InterPro" id="IPR050739">
    <property type="entry name" value="MFP"/>
</dbReference>
<dbReference type="RefSeq" id="WP_346756370.1">
    <property type="nucleotide sequence ID" value="NZ_JAUJEB010000001.1"/>
</dbReference>
<feature type="coiled-coil region" evidence="5">
    <location>
        <begin position="159"/>
        <end position="186"/>
    </location>
</feature>
<proteinExistence type="predicted"/>
<comment type="caution">
    <text evidence="7">The sequence shown here is derived from an EMBL/GenBank/DDBJ whole genome shotgun (WGS) entry which is preliminary data.</text>
</comment>
<dbReference type="PANTHER" id="PTHR30386">
    <property type="entry name" value="MEMBRANE FUSION SUBUNIT OF EMRAB-TOLC MULTIDRUG EFFLUX PUMP"/>
    <property type="match status" value="1"/>
</dbReference>
<dbReference type="Proteomes" id="UP001172083">
    <property type="component" value="Unassembled WGS sequence"/>
</dbReference>
<comment type="subcellular location">
    <subcellularLocation>
        <location evidence="1">Membrane</location>
        <topology evidence="1">Single-pass membrane protein</topology>
    </subcellularLocation>
</comment>
<keyword evidence="4 6" id="KW-0472">Membrane</keyword>
<evidence type="ECO:0000256" key="5">
    <source>
        <dbReference type="SAM" id="Coils"/>
    </source>
</evidence>
<sequence>MKNNQQHYEEVGINPYEGIHRRSDEIQDMIGAVPHWLVRTGISLIFAVLMVLLTISWFIKYPDILHADVLITTNPAPVTLVARSSGPIVVLMKEKEAVKKGDVLGLIKSPEDWRVILQLEAELMAPKAETGEYTNLGPLQDYYNRYTLAKSQWHLFLAMDDHNRQISQIQKQLVAHEKLKSNLVQQWQLTKVQQDLAATKFKADSTLFTQNVIPKVDFQQRKKEFLQSRKESERMGASLINQEVRIEELKALQTKLSIAKQSESNQLWQALANTKSELLAQIGNWKTAHLFIAPTEGRLSYLDILHDNQYIPMGKALFSLVPDRGEILAIATLPVAGAGKVDIGQQVNIKLDHYPHEQYGMLRGVVRDFPIISVEDHYQVELSLPNQLETTYGKALSIRQNLTGQTEVITEDLRLMEKMFHWLKSIKYRLQGQ</sequence>
<keyword evidence="3 6" id="KW-1133">Transmembrane helix</keyword>
<organism evidence="7 8">
    <name type="scientific">Agaribacillus aureus</name>
    <dbReference type="NCBI Taxonomy" id="3051825"/>
    <lineage>
        <taxon>Bacteria</taxon>
        <taxon>Pseudomonadati</taxon>
        <taxon>Bacteroidota</taxon>
        <taxon>Cytophagia</taxon>
        <taxon>Cytophagales</taxon>
        <taxon>Splendidivirgaceae</taxon>
        <taxon>Agaribacillus</taxon>
    </lineage>
</organism>
<dbReference type="PANTHER" id="PTHR30386:SF26">
    <property type="entry name" value="TRANSPORT PROTEIN COMB"/>
    <property type="match status" value="1"/>
</dbReference>
<reference evidence="7" key="1">
    <citation type="submission" date="2023-06" db="EMBL/GenBank/DDBJ databases">
        <title>Genomic of Agaribacillus aureum.</title>
        <authorList>
            <person name="Wang G."/>
        </authorList>
    </citation>
    <scope>NUCLEOTIDE SEQUENCE</scope>
    <source>
        <strain evidence="7">BMA12</strain>
    </source>
</reference>
<evidence type="ECO:0000313" key="8">
    <source>
        <dbReference type="Proteomes" id="UP001172083"/>
    </source>
</evidence>
<gene>
    <name evidence="7" type="ORF">QQ020_03205</name>
</gene>
<protein>
    <submittedName>
        <fullName evidence="7">HlyD family efflux transporter periplasmic adaptor subunit</fullName>
    </submittedName>
</protein>
<keyword evidence="2 6" id="KW-0812">Transmembrane</keyword>
<evidence type="ECO:0000256" key="1">
    <source>
        <dbReference type="ARBA" id="ARBA00004167"/>
    </source>
</evidence>
<evidence type="ECO:0000256" key="4">
    <source>
        <dbReference type="ARBA" id="ARBA00023136"/>
    </source>
</evidence>
<accession>A0ABT8L017</accession>
<evidence type="ECO:0000256" key="3">
    <source>
        <dbReference type="ARBA" id="ARBA00022989"/>
    </source>
</evidence>
<dbReference type="EMBL" id="JAUJEB010000001">
    <property type="protein sequence ID" value="MDN5211034.1"/>
    <property type="molecule type" value="Genomic_DNA"/>
</dbReference>
<feature type="transmembrane region" description="Helical" evidence="6">
    <location>
        <begin position="36"/>
        <end position="59"/>
    </location>
</feature>
<evidence type="ECO:0000256" key="2">
    <source>
        <dbReference type="ARBA" id="ARBA00022692"/>
    </source>
</evidence>
<name>A0ABT8L017_9BACT</name>
<evidence type="ECO:0000256" key="6">
    <source>
        <dbReference type="SAM" id="Phobius"/>
    </source>
</evidence>